<dbReference type="RefSeq" id="WP_075544389.1">
    <property type="nucleotide sequence ID" value="NZ_UPHQ01000160.1"/>
</dbReference>
<dbReference type="OrthoDB" id="9775082at2"/>
<dbReference type="InterPro" id="IPR050564">
    <property type="entry name" value="F420-G6PD/mer"/>
</dbReference>
<dbReference type="InterPro" id="IPR036661">
    <property type="entry name" value="Luciferase-like_sf"/>
</dbReference>
<feature type="domain" description="Luciferase-like" evidence="2">
    <location>
        <begin position="12"/>
        <end position="328"/>
    </location>
</feature>
<dbReference type="PANTHER" id="PTHR43244:SF1">
    <property type="entry name" value="5,10-METHYLENETETRAHYDROMETHANOPTERIN REDUCTASE"/>
    <property type="match status" value="1"/>
</dbReference>
<dbReference type="InterPro" id="IPR011251">
    <property type="entry name" value="Luciferase-like_dom"/>
</dbReference>
<name>A0A498Q7P4_9MYCO</name>
<organism evidence="3 4">
    <name type="scientific">Mycobacterium innocens</name>
    <dbReference type="NCBI Taxonomy" id="2341083"/>
    <lineage>
        <taxon>Bacteria</taxon>
        <taxon>Bacillati</taxon>
        <taxon>Actinomycetota</taxon>
        <taxon>Actinomycetes</taxon>
        <taxon>Mycobacteriales</taxon>
        <taxon>Mycobacteriaceae</taxon>
        <taxon>Mycobacterium</taxon>
    </lineage>
</organism>
<protein>
    <submittedName>
        <fullName evidence="3">Phthiodiolone/phenolphthiodiolone dimycocerosates ketoreductase</fullName>
        <ecNumber evidence="3">1.2.-.-</ecNumber>
    </submittedName>
</protein>
<evidence type="ECO:0000313" key="4">
    <source>
        <dbReference type="Proteomes" id="UP000267289"/>
    </source>
</evidence>
<sequence length="362" mass="38851">MKVGLLVAPMHPFESYRAMIGLAEDANADSAWIPDHLLGCAHPALWPDMALASLSPDADAWYDPFACIAVIGRESNLSMGVCVTDPIRRRAVDVARTTLTLHHLCRNGFSLGVGAGEAENLVPFGYDFTAPVAELEGFLEELRALLDYGMTASGSCGRIGLPLRRDGLGPPKVWVAGHGPRMLRLTGEYGDGWVPAWPMSPSSYGDRRDTVAKYAARAGRAMPECALHIAVIVGESRDHVVELMERDPLGKLGALMCSAELWSKHGLSHPAGDQCRGLVDLVYHDLDPELLREIAPTIPFELVEEFMFVGNAAEIAGRVSGYADHGLEHVILGNATGTVGGIAEINANTGQLLTLVAALREL</sequence>
<dbReference type="AlphaFoldDB" id="A0A498Q7P4"/>
<dbReference type="Pfam" id="PF00296">
    <property type="entry name" value="Bac_luciferase"/>
    <property type="match status" value="1"/>
</dbReference>
<dbReference type="SUPFAM" id="SSF51679">
    <property type="entry name" value="Bacterial luciferase-like"/>
    <property type="match status" value="1"/>
</dbReference>
<dbReference type="PANTHER" id="PTHR43244">
    <property type="match status" value="1"/>
</dbReference>
<accession>A0A498Q7P4</accession>
<evidence type="ECO:0000313" key="3">
    <source>
        <dbReference type="EMBL" id="VBA40582.1"/>
    </source>
</evidence>
<dbReference type="EMBL" id="UPHQ01000160">
    <property type="protein sequence ID" value="VBA40582.1"/>
    <property type="molecule type" value="Genomic_DNA"/>
</dbReference>
<dbReference type="GO" id="GO:0016705">
    <property type="term" value="F:oxidoreductase activity, acting on paired donors, with incorporation or reduction of molecular oxygen"/>
    <property type="evidence" value="ECO:0007669"/>
    <property type="project" value="InterPro"/>
</dbReference>
<reference evidence="3 4" key="1">
    <citation type="submission" date="2018-09" db="EMBL/GenBank/DDBJ databases">
        <authorList>
            <person name="Tagini F."/>
        </authorList>
    </citation>
    <scope>NUCLEOTIDE SEQUENCE [LARGE SCALE GENOMIC DNA]</scope>
    <source>
        <strain evidence="3 4">MK13</strain>
    </source>
</reference>
<dbReference type="EC" id="1.2.-.-" evidence="3"/>
<dbReference type="CDD" id="cd01097">
    <property type="entry name" value="Tetrahydromethanopterin_reductase"/>
    <property type="match status" value="1"/>
</dbReference>
<keyword evidence="1 3" id="KW-0560">Oxidoreductase</keyword>
<gene>
    <name evidence="3" type="ORF">LAUMK13_03133</name>
</gene>
<keyword evidence="4" id="KW-1185">Reference proteome</keyword>
<dbReference type="Gene3D" id="3.20.20.30">
    <property type="entry name" value="Luciferase-like domain"/>
    <property type="match status" value="1"/>
</dbReference>
<evidence type="ECO:0000259" key="2">
    <source>
        <dbReference type="Pfam" id="PF00296"/>
    </source>
</evidence>
<dbReference type="Proteomes" id="UP000267289">
    <property type="component" value="Unassembled WGS sequence"/>
</dbReference>
<proteinExistence type="predicted"/>
<evidence type="ECO:0000256" key="1">
    <source>
        <dbReference type="ARBA" id="ARBA00023002"/>
    </source>
</evidence>